<name>A0A3N4P514_9FLAO</name>
<dbReference type="AlphaFoldDB" id="A0A3N4P514"/>
<evidence type="ECO:0000256" key="1">
    <source>
        <dbReference type="ARBA" id="ARBA00022679"/>
    </source>
</evidence>
<comment type="caution">
    <text evidence="9">The sequence shown here is derived from an EMBL/GenBank/DDBJ whole genome shotgun (WGS) entry which is preliminary data.</text>
</comment>
<dbReference type="Proteomes" id="UP000270856">
    <property type="component" value="Unassembled WGS sequence"/>
</dbReference>
<evidence type="ECO:0000256" key="6">
    <source>
        <dbReference type="HAMAP-Rule" id="MF_01659"/>
    </source>
</evidence>
<keyword evidence="3 6" id="KW-0460">Magnesium</keyword>
<comment type="cofactor">
    <cofactor evidence="6">
        <name>thiamine diphosphate</name>
        <dbReference type="ChEBI" id="CHEBI:58937"/>
    </cofactor>
    <text evidence="6">Binds 1 thiamine pyrophosphate per subunit.</text>
</comment>
<dbReference type="Pfam" id="PF16582">
    <property type="entry name" value="TPP_enzyme_M_2"/>
    <property type="match status" value="1"/>
</dbReference>
<comment type="subunit">
    <text evidence="6">Homodimer.</text>
</comment>
<dbReference type="Gene3D" id="3.40.50.1220">
    <property type="entry name" value="TPP-binding domain"/>
    <property type="match status" value="1"/>
</dbReference>
<dbReference type="CDD" id="cd02009">
    <property type="entry name" value="TPP_SHCHC_synthase"/>
    <property type="match status" value="1"/>
</dbReference>
<dbReference type="CDD" id="cd07037">
    <property type="entry name" value="TPP_PYR_MenD"/>
    <property type="match status" value="1"/>
</dbReference>
<dbReference type="GO" id="GO:0070204">
    <property type="term" value="F:2-succinyl-5-enolpyruvyl-6-hydroxy-3-cyclohexene-1-carboxylic-acid synthase activity"/>
    <property type="evidence" value="ECO:0007669"/>
    <property type="project" value="UniProtKB-UniRule"/>
</dbReference>
<keyword evidence="6" id="KW-0474">Menaquinone biosynthesis</keyword>
<keyword evidence="1 6" id="KW-0808">Transferase</keyword>
<dbReference type="Pfam" id="PF02776">
    <property type="entry name" value="TPP_enzyme_N"/>
    <property type="match status" value="1"/>
</dbReference>
<dbReference type="GO" id="GO:0000287">
    <property type="term" value="F:magnesium ion binding"/>
    <property type="evidence" value="ECO:0007669"/>
    <property type="project" value="UniProtKB-UniRule"/>
</dbReference>
<comment type="function">
    <text evidence="6">Catalyzes the thiamine diphosphate-dependent decarboxylation of 2-oxoglutarate and the subsequent addition of the resulting succinic semialdehyde-thiamine pyrophosphate anion to isochorismate to yield 2-succinyl-5-enolpyruvyl-6-hydroxy-3-cyclohexene-1-carboxylate (SEPHCHC).</text>
</comment>
<dbReference type="InterPro" id="IPR012001">
    <property type="entry name" value="Thiamin_PyroP_enz_TPP-bd_dom"/>
</dbReference>
<dbReference type="GO" id="GO:0030145">
    <property type="term" value="F:manganese ion binding"/>
    <property type="evidence" value="ECO:0007669"/>
    <property type="project" value="UniProtKB-UniRule"/>
</dbReference>
<dbReference type="SUPFAM" id="SSF52518">
    <property type="entry name" value="Thiamin diphosphate-binding fold (THDP-binding)"/>
    <property type="match status" value="2"/>
</dbReference>
<dbReference type="InterPro" id="IPR029061">
    <property type="entry name" value="THDP-binding"/>
</dbReference>
<keyword evidence="2 6" id="KW-0479">Metal-binding</keyword>
<protein>
    <recommendedName>
        <fullName evidence="6">2-succinyl-5-enolpyruvyl-6-hydroxy-3-cyclohexene-1-carboxylate synthase</fullName>
        <shortName evidence="6">SEPHCHC synthase</shortName>
        <ecNumber evidence="6">2.2.1.9</ecNumber>
    </recommendedName>
    <alternativeName>
        <fullName evidence="6">Menaquinone biosynthesis protein MenD</fullName>
    </alternativeName>
</protein>
<keyword evidence="4 6" id="KW-0786">Thiamine pyrophosphate</keyword>
<dbReference type="NCBIfam" id="TIGR00173">
    <property type="entry name" value="menD"/>
    <property type="match status" value="1"/>
</dbReference>
<evidence type="ECO:0000256" key="5">
    <source>
        <dbReference type="ARBA" id="ARBA00023211"/>
    </source>
</evidence>
<feature type="domain" description="Thiamine pyrophosphate enzyme N-terminal TPP-binding" evidence="7">
    <location>
        <begin position="7"/>
        <end position="115"/>
    </location>
</feature>
<evidence type="ECO:0000256" key="4">
    <source>
        <dbReference type="ARBA" id="ARBA00023052"/>
    </source>
</evidence>
<dbReference type="PANTHER" id="PTHR42916">
    <property type="entry name" value="2-SUCCINYL-5-ENOLPYRUVYL-6-HYDROXY-3-CYCLOHEXENE-1-CARBOXYLATE SYNTHASE"/>
    <property type="match status" value="1"/>
</dbReference>
<comment type="similarity">
    <text evidence="6">Belongs to the TPP enzyme family. MenD subfamily.</text>
</comment>
<dbReference type="EC" id="2.2.1.9" evidence="6"/>
<evidence type="ECO:0000313" key="10">
    <source>
        <dbReference type="Proteomes" id="UP000270856"/>
    </source>
</evidence>
<feature type="domain" description="Menaquinone biosynthesis protein MenD middle" evidence="8">
    <location>
        <begin position="245"/>
        <end position="384"/>
    </location>
</feature>
<dbReference type="GO" id="GO:0030976">
    <property type="term" value="F:thiamine pyrophosphate binding"/>
    <property type="evidence" value="ECO:0007669"/>
    <property type="project" value="UniProtKB-UniRule"/>
</dbReference>
<evidence type="ECO:0000259" key="8">
    <source>
        <dbReference type="Pfam" id="PF16582"/>
    </source>
</evidence>
<sequence>MYSKKELSQLIVESCVAYNVEHVVISPGSRNAPLTIGFTNHSRIKSYSVVDERSAAFFGLGIAQQTQKAVALICTSGSALLNYYPAIAEAYYSNIPLIVISADRPKHLIDIGDGQTIRQENVFSNHIIFNANLIDGIDFEKENSKLISKAIQLAILKSGPTHINVPFDEPLYETTTELVINSVDTELITLESDVDYDFENFVSLWNKSSKKLILIGAHYPDEIVQQQLSKLVMDESVLVFTETTSNVHHPKFINCIDKLISPLTDEDFERLKPEVLLTLGGLVVSKKVKQFLRKFKPEHHWHVHNDKSLDTFHCLSHHFKMPASLFLSYFTTIVESKNSDYQKTWLLEKERRTLKHNQFLSEVEFSDLKAFDVILNNLPDNIQLQLSNSSVIRYTQLFDNNSTIKIFCNRGTSGIDGSTSTAVGAASVSEGQTVLITGDISFFYDSNGLWNKYIPSSFRIILLNNGGGGIFKILPGPPQTNALDYFETHHNLSAEHLCKMYQFDYVKAENLIELSTQIKTFFYNSNRPKLLEILTPSNLNDKILKSYFKNVN</sequence>
<dbReference type="EMBL" id="RPFJ01000003">
    <property type="protein sequence ID" value="RPD99690.1"/>
    <property type="molecule type" value="Genomic_DNA"/>
</dbReference>
<gene>
    <name evidence="6 9" type="primary">menD</name>
    <name evidence="9" type="ORF">EGM88_03255</name>
</gene>
<dbReference type="UniPathway" id="UPA01057">
    <property type="reaction ID" value="UER00164"/>
</dbReference>
<dbReference type="GO" id="GO:0009234">
    <property type="term" value="P:menaquinone biosynthetic process"/>
    <property type="evidence" value="ECO:0007669"/>
    <property type="project" value="UniProtKB-UniRule"/>
</dbReference>
<dbReference type="UniPathway" id="UPA00079"/>
<dbReference type="OrthoDB" id="9791859at2"/>
<organism evidence="9 10">
    <name type="scientific">Aureibaculum marinum</name>
    <dbReference type="NCBI Taxonomy" id="2487930"/>
    <lineage>
        <taxon>Bacteria</taxon>
        <taxon>Pseudomonadati</taxon>
        <taxon>Bacteroidota</taxon>
        <taxon>Flavobacteriia</taxon>
        <taxon>Flavobacteriales</taxon>
        <taxon>Flavobacteriaceae</taxon>
        <taxon>Aureibaculum</taxon>
    </lineage>
</organism>
<dbReference type="InterPro" id="IPR032264">
    <property type="entry name" value="MenD_middle"/>
</dbReference>
<evidence type="ECO:0000256" key="3">
    <source>
        <dbReference type="ARBA" id="ARBA00022842"/>
    </source>
</evidence>
<proteinExistence type="inferred from homology"/>
<keyword evidence="5 6" id="KW-0464">Manganese</keyword>
<dbReference type="InterPro" id="IPR004433">
    <property type="entry name" value="MenaQ_synth_MenD"/>
</dbReference>
<comment type="catalytic activity">
    <reaction evidence="6">
        <text>isochorismate + 2-oxoglutarate + H(+) = 5-enolpyruvoyl-6-hydroxy-2-succinyl-cyclohex-3-ene-1-carboxylate + CO2</text>
        <dbReference type="Rhea" id="RHEA:25593"/>
        <dbReference type="ChEBI" id="CHEBI:15378"/>
        <dbReference type="ChEBI" id="CHEBI:16526"/>
        <dbReference type="ChEBI" id="CHEBI:16810"/>
        <dbReference type="ChEBI" id="CHEBI:29780"/>
        <dbReference type="ChEBI" id="CHEBI:58818"/>
        <dbReference type="EC" id="2.2.1.9"/>
    </reaction>
</comment>
<comment type="pathway">
    <text evidence="6">Quinol/quinone metabolism; 1,4-dihydroxy-2-naphthoate biosynthesis; 1,4-dihydroxy-2-naphthoate from chorismate: step 2/7.</text>
</comment>
<keyword evidence="10" id="KW-1185">Reference proteome</keyword>
<dbReference type="Gene3D" id="3.40.50.970">
    <property type="match status" value="2"/>
</dbReference>
<accession>A0A3N4P514</accession>
<comment type="pathway">
    <text evidence="6">Quinol/quinone metabolism; menaquinone biosynthesis.</text>
</comment>
<dbReference type="PANTHER" id="PTHR42916:SF1">
    <property type="entry name" value="PROTEIN PHYLLO, CHLOROPLASTIC"/>
    <property type="match status" value="1"/>
</dbReference>
<reference evidence="9 10" key="1">
    <citation type="submission" date="2018-11" db="EMBL/GenBank/DDBJ databases">
        <title>Aureibaculum marinum gen. nov., sp. nov., a member of the family Flavobacteriaceae isolated from the Bohai Sea.</title>
        <authorList>
            <person name="Ji X."/>
        </authorList>
    </citation>
    <scope>NUCLEOTIDE SEQUENCE [LARGE SCALE GENOMIC DNA]</scope>
    <source>
        <strain evidence="9 10">BH-SD17</strain>
    </source>
</reference>
<evidence type="ECO:0000313" key="9">
    <source>
        <dbReference type="EMBL" id="RPD99690.1"/>
    </source>
</evidence>
<dbReference type="PIRSF" id="PIRSF004983">
    <property type="entry name" value="MenD"/>
    <property type="match status" value="1"/>
</dbReference>
<dbReference type="HAMAP" id="MF_01659">
    <property type="entry name" value="MenD"/>
    <property type="match status" value="1"/>
</dbReference>
<evidence type="ECO:0000256" key="2">
    <source>
        <dbReference type="ARBA" id="ARBA00022723"/>
    </source>
</evidence>
<comment type="cofactor">
    <cofactor evidence="6">
        <name>Mg(2+)</name>
        <dbReference type="ChEBI" id="CHEBI:18420"/>
    </cofactor>
    <cofactor evidence="6">
        <name>Mn(2+)</name>
        <dbReference type="ChEBI" id="CHEBI:29035"/>
    </cofactor>
</comment>
<evidence type="ECO:0000259" key="7">
    <source>
        <dbReference type="Pfam" id="PF02776"/>
    </source>
</evidence>